<dbReference type="Pfam" id="PF01750">
    <property type="entry name" value="HycI"/>
    <property type="match status" value="1"/>
</dbReference>
<dbReference type="Proteomes" id="UP000593910">
    <property type="component" value="Chromosome"/>
</dbReference>
<evidence type="ECO:0000256" key="4">
    <source>
        <dbReference type="ARBA" id="ARBA00022801"/>
    </source>
</evidence>
<evidence type="ECO:0000256" key="2">
    <source>
        <dbReference type="ARBA" id="ARBA00022670"/>
    </source>
</evidence>
<dbReference type="CDD" id="cd06062">
    <property type="entry name" value="H2MP_MemB-H2up"/>
    <property type="match status" value="1"/>
</dbReference>
<dbReference type="PRINTS" id="PR00446">
    <property type="entry name" value="HYDRGNUPTAKE"/>
</dbReference>
<dbReference type="NCBIfam" id="TIGR00072">
    <property type="entry name" value="hydrog_prot"/>
    <property type="match status" value="1"/>
</dbReference>
<dbReference type="InterPro" id="IPR023430">
    <property type="entry name" value="Pept_HybD-like_dom_sf"/>
</dbReference>
<sequence>MKELVVLGVGNILQHDDAIAVYASQYISDNYTFSPDIDIINGGVEGINLLNFFMEYKYILILDAIEIEDEAGAIYHIPSEELTGFGVNSGSAHDIGVLQCFELLELMGKKAPKSSVLGIVPHKIDTHIGLSDTLYSKFDTYIQTLVAVLKDLNIEAVKNDANLSLDDVIEKFNNPRASTPNLPL</sequence>
<organism evidence="5 6">
    <name type="scientific">Sulfurimonas marina</name>
    <dbReference type="NCBI Taxonomy" id="2590551"/>
    <lineage>
        <taxon>Bacteria</taxon>
        <taxon>Pseudomonadati</taxon>
        <taxon>Campylobacterota</taxon>
        <taxon>Epsilonproteobacteria</taxon>
        <taxon>Campylobacterales</taxon>
        <taxon>Sulfurimonadaceae</taxon>
        <taxon>Sulfurimonas</taxon>
    </lineage>
</organism>
<comment type="similarity">
    <text evidence="1">Belongs to the peptidase A31 family.</text>
</comment>
<keyword evidence="4" id="KW-0378">Hydrolase</keyword>
<keyword evidence="3" id="KW-0064">Aspartyl protease</keyword>
<dbReference type="GO" id="GO:0008047">
    <property type="term" value="F:enzyme activator activity"/>
    <property type="evidence" value="ECO:0007669"/>
    <property type="project" value="InterPro"/>
</dbReference>
<keyword evidence="6" id="KW-1185">Reference proteome</keyword>
<evidence type="ECO:0000256" key="3">
    <source>
        <dbReference type="ARBA" id="ARBA00022750"/>
    </source>
</evidence>
<evidence type="ECO:0000313" key="5">
    <source>
        <dbReference type="EMBL" id="QOP41358.1"/>
    </source>
</evidence>
<dbReference type="RefSeq" id="WP_193112672.1">
    <property type="nucleotide sequence ID" value="NZ_CP041165.1"/>
</dbReference>
<evidence type="ECO:0000256" key="1">
    <source>
        <dbReference type="ARBA" id="ARBA00006814"/>
    </source>
</evidence>
<dbReference type="Gene3D" id="3.40.50.1450">
    <property type="entry name" value="HybD-like"/>
    <property type="match status" value="1"/>
</dbReference>
<accession>A0A7M1AXR6</accession>
<name>A0A7M1AXR6_9BACT</name>
<dbReference type="PANTHER" id="PTHR30302:SF1">
    <property type="entry name" value="HYDROGENASE 2 MATURATION PROTEASE"/>
    <property type="match status" value="1"/>
</dbReference>
<protein>
    <submittedName>
        <fullName evidence="5">Hydrogenase maturation protease</fullName>
    </submittedName>
</protein>
<dbReference type="SUPFAM" id="SSF53163">
    <property type="entry name" value="HybD-like"/>
    <property type="match status" value="1"/>
</dbReference>
<keyword evidence="2 5" id="KW-0645">Protease</keyword>
<gene>
    <name evidence="5" type="ORF">FJR03_06220</name>
</gene>
<dbReference type="KEGG" id="smax:FJR03_06220"/>
<dbReference type="GO" id="GO:0004190">
    <property type="term" value="F:aspartic-type endopeptidase activity"/>
    <property type="evidence" value="ECO:0007669"/>
    <property type="project" value="UniProtKB-KW"/>
</dbReference>
<reference evidence="5 6" key="1">
    <citation type="submission" date="2019-06" db="EMBL/GenBank/DDBJ databases">
        <title>Sulfurimonas gotlandica sp. nov., a chemoautotrophic and psychrotolerant epsilonproteobacterium isolated from a pelagic redoxcline, and an emended description of the genus Sulfurimonas.</title>
        <authorList>
            <person name="Wang S."/>
            <person name="Jiang L."/>
            <person name="Shao Z."/>
        </authorList>
    </citation>
    <scope>NUCLEOTIDE SEQUENCE [LARGE SCALE GENOMIC DNA]</scope>
    <source>
        <strain evidence="5 6">B2</strain>
    </source>
</reference>
<dbReference type="GO" id="GO:0016485">
    <property type="term" value="P:protein processing"/>
    <property type="evidence" value="ECO:0007669"/>
    <property type="project" value="TreeGrafter"/>
</dbReference>
<dbReference type="InterPro" id="IPR000671">
    <property type="entry name" value="Peptidase_A31"/>
</dbReference>
<evidence type="ECO:0000313" key="6">
    <source>
        <dbReference type="Proteomes" id="UP000593910"/>
    </source>
</evidence>
<dbReference type="AlphaFoldDB" id="A0A7M1AXR6"/>
<dbReference type="EMBL" id="CP041165">
    <property type="protein sequence ID" value="QOP41358.1"/>
    <property type="molecule type" value="Genomic_DNA"/>
</dbReference>
<dbReference type="PANTHER" id="PTHR30302">
    <property type="entry name" value="HYDROGENASE 1 MATURATION PROTEASE"/>
    <property type="match status" value="1"/>
</dbReference>
<proteinExistence type="inferred from homology"/>